<proteinExistence type="predicted"/>
<accession>A0A2A2GG93</accession>
<evidence type="ECO:0000313" key="2">
    <source>
        <dbReference type="Proteomes" id="UP000218023"/>
    </source>
</evidence>
<dbReference type="Gene3D" id="3.30.2310.20">
    <property type="entry name" value="RelE-like"/>
    <property type="match status" value="1"/>
</dbReference>
<dbReference type="InterPro" id="IPR035093">
    <property type="entry name" value="RelE/ParE_toxin_dom_sf"/>
</dbReference>
<dbReference type="OrthoDB" id="9801102at2"/>
<reference evidence="1 2" key="1">
    <citation type="submission" date="2017-09" db="EMBL/GenBank/DDBJ databases">
        <title>Paracoccus alkalisoli sp. nov., isolated from saline alkaline soil.</title>
        <authorList>
            <person name="Dong X."/>
            <person name="Zhang G."/>
        </authorList>
    </citation>
    <scope>NUCLEOTIDE SEQUENCE [LARGE SCALE GENOMIC DNA]</scope>
    <source>
        <strain evidence="1 2">WN007</strain>
    </source>
</reference>
<keyword evidence="2" id="KW-1185">Reference proteome</keyword>
<dbReference type="SUPFAM" id="SSF143011">
    <property type="entry name" value="RelE-like"/>
    <property type="match status" value="1"/>
</dbReference>
<organism evidence="1 2">
    <name type="scientific">Paracoccus salipaludis</name>
    <dbReference type="NCBI Taxonomy" id="2032623"/>
    <lineage>
        <taxon>Bacteria</taxon>
        <taxon>Pseudomonadati</taxon>
        <taxon>Pseudomonadota</taxon>
        <taxon>Alphaproteobacteria</taxon>
        <taxon>Rhodobacterales</taxon>
        <taxon>Paracoccaceae</taxon>
        <taxon>Paracoccus</taxon>
    </lineage>
</organism>
<dbReference type="InterPro" id="IPR007711">
    <property type="entry name" value="HigB-1"/>
</dbReference>
<gene>
    <name evidence="1" type="ORF">CK240_15960</name>
</gene>
<dbReference type="RefSeq" id="WP_095641316.1">
    <property type="nucleotide sequence ID" value="NZ_NSJZ01000025.1"/>
</dbReference>
<evidence type="ECO:0000313" key="1">
    <source>
        <dbReference type="EMBL" id="PAU96004.1"/>
    </source>
</evidence>
<dbReference type="Proteomes" id="UP000218023">
    <property type="component" value="Unassembled WGS sequence"/>
</dbReference>
<dbReference type="EMBL" id="NSJZ01000025">
    <property type="protein sequence ID" value="PAU96004.1"/>
    <property type="molecule type" value="Genomic_DNA"/>
</dbReference>
<comment type="caution">
    <text evidence="1">The sequence shown here is derived from an EMBL/GenBank/DDBJ whole genome shotgun (WGS) entry which is preliminary data.</text>
</comment>
<dbReference type="PANTHER" id="PTHR40266">
    <property type="entry name" value="TOXIN HIGB-1"/>
    <property type="match status" value="1"/>
</dbReference>
<dbReference type="AlphaFoldDB" id="A0A2A2GG93"/>
<dbReference type="PANTHER" id="PTHR40266:SF2">
    <property type="entry name" value="TOXIN HIGB-1"/>
    <property type="match status" value="1"/>
</dbReference>
<name>A0A2A2GG93_9RHOB</name>
<sequence>MILSYRDKKTERFAMGEFVKAFSGFEAQAVKRLAILNAAPALETLRALPSNRLEALRGDRAGQYSIRVNDQWRLCFEWPEGQAGPSAVEIVDYH</sequence>
<dbReference type="Pfam" id="PF05015">
    <property type="entry name" value="HigB-like_toxin"/>
    <property type="match status" value="1"/>
</dbReference>
<protein>
    <submittedName>
        <fullName evidence="1">Plasmid maintenance system killer protein</fullName>
    </submittedName>
</protein>